<accession>A0AAW1Y718</accession>
<dbReference type="Proteomes" id="UP001457282">
    <property type="component" value="Unassembled WGS sequence"/>
</dbReference>
<dbReference type="Pfam" id="PF00657">
    <property type="entry name" value="Lipase_GDSL"/>
    <property type="match status" value="1"/>
</dbReference>
<evidence type="ECO:0000256" key="1">
    <source>
        <dbReference type="ARBA" id="ARBA00008668"/>
    </source>
</evidence>
<dbReference type="PANTHER" id="PTHR45966">
    <property type="entry name" value="GDSL-LIKE LIPASE/ACYLHYDROLASE"/>
    <property type="match status" value="1"/>
</dbReference>
<organism evidence="4 5">
    <name type="scientific">Rubus argutus</name>
    <name type="common">Southern blackberry</name>
    <dbReference type="NCBI Taxonomy" id="59490"/>
    <lineage>
        <taxon>Eukaryota</taxon>
        <taxon>Viridiplantae</taxon>
        <taxon>Streptophyta</taxon>
        <taxon>Embryophyta</taxon>
        <taxon>Tracheophyta</taxon>
        <taxon>Spermatophyta</taxon>
        <taxon>Magnoliopsida</taxon>
        <taxon>eudicotyledons</taxon>
        <taxon>Gunneridae</taxon>
        <taxon>Pentapetalae</taxon>
        <taxon>rosids</taxon>
        <taxon>fabids</taxon>
        <taxon>Rosales</taxon>
        <taxon>Rosaceae</taxon>
        <taxon>Rosoideae</taxon>
        <taxon>Rosoideae incertae sedis</taxon>
        <taxon>Rubus</taxon>
    </lineage>
</organism>
<dbReference type="InterPro" id="IPR001087">
    <property type="entry name" value="GDSL"/>
</dbReference>
<dbReference type="CDD" id="cd01837">
    <property type="entry name" value="SGNH_plant_lipase_like"/>
    <property type="match status" value="1"/>
</dbReference>
<proteinExistence type="inferred from homology"/>
<comment type="caution">
    <text evidence="4">The sequence shown here is derived from an EMBL/GenBank/DDBJ whole genome shotgun (WGS) entry which is preliminary data.</text>
</comment>
<dbReference type="InterPro" id="IPR008265">
    <property type="entry name" value="Lipase_GDSL_AS"/>
</dbReference>
<dbReference type="PROSITE" id="PS01098">
    <property type="entry name" value="LIPASE_GDSL_SER"/>
    <property type="match status" value="1"/>
</dbReference>
<dbReference type="GO" id="GO:0006629">
    <property type="term" value="P:lipid metabolic process"/>
    <property type="evidence" value="ECO:0007669"/>
    <property type="project" value="InterPro"/>
</dbReference>
<feature type="signal peptide" evidence="3">
    <location>
        <begin position="1"/>
        <end position="20"/>
    </location>
</feature>
<name>A0AAW1Y718_RUBAR</name>
<dbReference type="EMBL" id="JBEDUW010000002">
    <property type="protein sequence ID" value="KAK9944541.1"/>
    <property type="molecule type" value="Genomic_DNA"/>
</dbReference>
<dbReference type="InterPro" id="IPR035669">
    <property type="entry name" value="SGNH_plant_lipase-like"/>
</dbReference>
<keyword evidence="5" id="KW-1185">Reference proteome</keyword>
<dbReference type="GO" id="GO:0016298">
    <property type="term" value="F:lipase activity"/>
    <property type="evidence" value="ECO:0007669"/>
    <property type="project" value="InterPro"/>
</dbReference>
<dbReference type="PANTHER" id="PTHR45966:SF12">
    <property type="entry name" value="GDSL ESTERASE_LIPASE 1-LIKE ISOFORM X2"/>
    <property type="match status" value="1"/>
</dbReference>
<reference evidence="4 5" key="1">
    <citation type="journal article" date="2023" name="G3 (Bethesda)">
        <title>A chromosome-length genome assembly and annotation of blackberry (Rubus argutus, cv. 'Hillquist').</title>
        <authorList>
            <person name="Bruna T."/>
            <person name="Aryal R."/>
            <person name="Dudchenko O."/>
            <person name="Sargent D.J."/>
            <person name="Mead D."/>
            <person name="Buti M."/>
            <person name="Cavallini A."/>
            <person name="Hytonen T."/>
            <person name="Andres J."/>
            <person name="Pham M."/>
            <person name="Weisz D."/>
            <person name="Mascagni F."/>
            <person name="Usai G."/>
            <person name="Natali L."/>
            <person name="Bassil N."/>
            <person name="Fernandez G.E."/>
            <person name="Lomsadze A."/>
            <person name="Armour M."/>
            <person name="Olukolu B."/>
            <person name="Poorten T."/>
            <person name="Britton C."/>
            <person name="Davik J."/>
            <person name="Ashrafi H."/>
            <person name="Aiden E.L."/>
            <person name="Borodovsky M."/>
            <person name="Worthington M."/>
        </authorList>
    </citation>
    <scope>NUCLEOTIDE SEQUENCE [LARGE SCALE GENOMIC DNA]</scope>
    <source>
        <strain evidence="4">PI 553951</strain>
    </source>
</reference>
<dbReference type="Gene3D" id="3.40.50.1110">
    <property type="entry name" value="SGNH hydrolase"/>
    <property type="match status" value="1"/>
</dbReference>
<protein>
    <submittedName>
        <fullName evidence="4">Uncharacterized protein</fullName>
    </submittedName>
</protein>
<evidence type="ECO:0000313" key="5">
    <source>
        <dbReference type="Proteomes" id="UP001457282"/>
    </source>
</evidence>
<feature type="chain" id="PRO_5044002307" evidence="3">
    <location>
        <begin position="21"/>
        <end position="376"/>
    </location>
</feature>
<evidence type="ECO:0000256" key="3">
    <source>
        <dbReference type="SAM" id="SignalP"/>
    </source>
</evidence>
<dbReference type="AlphaFoldDB" id="A0AAW1Y718"/>
<gene>
    <name evidence="4" type="ORF">M0R45_010102</name>
</gene>
<sequence>MASLGYILSVLATLFNPISYLLLSGHSPSNYMPATNHQLEHRAAALFVFGDSLFDTGNNQYLNTSARELSGTYWPYGETFFHHPTGRFSDGRIVPDFIRHFAKLPTIPPYLQPGPHNFTDGTNFASADAGILVETNPGTINLPLQLSYFKAVKRLLQQQQGDEEAKSLLKRAVYLISMGGNDYITFYSNYPSASESFQQEFVANVISKLTTVLKEIYNLGGRKFAFQNAGPVGCTPSLKQAYNTELSDGCIEALNSLIKLHNAALVNVLQGLVSQKPGLKYSIFEYYDAIGDRVHNPTKYGFTDGSDACCGIGAYWGSGCGNKTKGYELCSNPGDYVWFDGAHTTERVNLQLAELIWSGIPNVTGPYNVKQLFGPV</sequence>
<dbReference type="InterPro" id="IPR036514">
    <property type="entry name" value="SGNH_hydro_sf"/>
</dbReference>
<keyword evidence="2 3" id="KW-0732">Signal</keyword>
<evidence type="ECO:0000313" key="4">
    <source>
        <dbReference type="EMBL" id="KAK9944541.1"/>
    </source>
</evidence>
<evidence type="ECO:0000256" key="2">
    <source>
        <dbReference type="ARBA" id="ARBA00022729"/>
    </source>
</evidence>
<dbReference type="InterPro" id="IPR044552">
    <property type="entry name" value="GLIP1-5/GLL25"/>
</dbReference>
<comment type="similarity">
    <text evidence="1">Belongs to the 'GDSL' lipolytic enzyme family.</text>
</comment>